<dbReference type="Proteomes" id="UP000234190">
    <property type="component" value="Unassembled WGS sequence"/>
</dbReference>
<evidence type="ECO:0000256" key="3">
    <source>
        <dbReference type="ARBA" id="ARBA00022692"/>
    </source>
</evidence>
<keyword evidence="4 6" id="KW-1133">Transmembrane helix</keyword>
<keyword evidence="3 6" id="KW-0812">Transmembrane</keyword>
<reference evidence="8 9" key="1">
    <citation type="submission" date="2017-10" db="EMBL/GenBank/DDBJ databases">
        <title>Two draft genome sequences of Pusillimonas sp. strains isolated from a nitrate- and radionuclide-contaminated groundwater in Russia.</title>
        <authorList>
            <person name="Grouzdev D.S."/>
            <person name="Tourova T.P."/>
            <person name="Goeva M.A."/>
            <person name="Babich T.L."/>
            <person name="Sokolova D.S."/>
            <person name="Abdullin R."/>
            <person name="Poltaraus A.B."/>
            <person name="Toshchakov S.V."/>
            <person name="Nazina T.N."/>
        </authorList>
    </citation>
    <scope>NUCLEOTIDE SEQUENCE [LARGE SCALE GENOMIC DNA]</scope>
    <source>
        <strain evidence="8 9">JR1/69-3-13</strain>
    </source>
</reference>
<comment type="subcellular location">
    <subcellularLocation>
        <location evidence="1">Cell membrane</location>
        <topology evidence="1">Multi-pass membrane protein</topology>
    </subcellularLocation>
</comment>
<dbReference type="RefSeq" id="WP_102074352.1">
    <property type="nucleotide sequence ID" value="NZ_PDNW01000010.1"/>
</dbReference>
<dbReference type="GO" id="GO:0005886">
    <property type="term" value="C:plasma membrane"/>
    <property type="evidence" value="ECO:0007669"/>
    <property type="project" value="UniProtKB-SubCell"/>
</dbReference>
<keyword evidence="5 6" id="KW-0472">Membrane</keyword>
<keyword evidence="2" id="KW-1003">Cell membrane</keyword>
<proteinExistence type="predicted"/>
<organism evidence="8 9">
    <name type="scientific">Pollutimonas subterranea</name>
    <dbReference type="NCBI Taxonomy" id="2045210"/>
    <lineage>
        <taxon>Bacteria</taxon>
        <taxon>Pseudomonadati</taxon>
        <taxon>Pseudomonadota</taxon>
        <taxon>Betaproteobacteria</taxon>
        <taxon>Burkholderiales</taxon>
        <taxon>Alcaligenaceae</taxon>
        <taxon>Pollutimonas</taxon>
    </lineage>
</organism>
<comment type="caution">
    <text evidence="8">The sequence shown here is derived from an EMBL/GenBank/DDBJ whole genome shotgun (WGS) entry which is preliminary data.</text>
</comment>
<dbReference type="PANTHER" id="PTHR35007:SF1">
    <property type="entry name" value="PILUS ASSEMBLY PROTEIN"/>
    <property type="match status" value="1"/>
</dbReference>
<feature type="transmembrane region" description="Helical" evidence="6">
    <location>
        <begin position="6"/>
        <end position="25"/>
    </location>
</feature>
<protein>
    <submittedName>
        <fullName evidence="8">Pilus assembly protein</fullName>
    </submittedName>
</protein>
<dbReference type="EMBL" id="PDNW01000010">
    <property type="protein sequence ID" value="PLC49477.1"/>
    <property type="molecule type" value="Genomic_DNA"/>
</dbReference>
<dbReference type="Gene3D" id="1.20.81.30">
    <property type="entry name" value="Type II secretion system (T2SS), domain F"/>
    <property type="match status" value="1"/>
</dbReference>
<feature type="domain" description="Type II secretion system protein GspF" evidence="7">
    <location>
        <begin position="115"/>
        <end position="238"/>
    </location>
</feature>
<evidence type="ECO:0000256" key="2">
    <source>
        <dbReference type="ARBA" id="ARBA00022475"/>
    </source>
</evidence>
<evidence type="ECO:0000256" key="5">
    <source>
        <dbReference type="ARBA" id="ARBA00023136"/>
    </source>
</evidence>
<dbReference type="OrthoDB" id="597333at2"/>
<name>A0A2N4U3A3_9BURK</name>
<accession>A0A2N4U3A3</accession>
<evidence type="ECO:0000256" key="6">
    <source>
        <dbReference type="SAM" id="Phobius"/>
    </source>
</evidence>
<evidence type="ECO:0000313" key="8">
    <source>
        <dbReference type="EMBL" id="PLC49477.1"/>
    </source>
</evidence>
<dbReference type="Pfam" id="PF00482">
    <property type="entry name" value="T2SSF"/>
    <property type="match status" value="1"/>
</dbReference>
<feature type="transmembrane region" description="Helical" evidence="6">
    <location>
        <begin position="77"/>
        <end position="95"/>
    </location>
</feature>
<dbReference type="InterPro" id="IPR042094">
    <property type="entry name" value="T2SS_GspF_sf"/>
</dbReference>
<evidence type="ECO:0000259" key="7">
    <source>
        <dbReference type="Pfam" id="PF00482"/>
    </source>
</evidence>
<keyword evidence="9" id="KW-1185">Reference proteome</keyword>
<evidence type="ECO:0000256" key="4">
    <source>
        <dbReference type="ARBA" id="ARBA00022989"/>
    </source>
</evidence>
<dbReference type="AlphaFoldDB" id="A0A2N4U3A3"/>
<evidence type="ECO:0000313" key="9">
    <source>
        <dbReference type="Proteomes" id="UP000234190"/>
    </source>
</evidence>
<gene>
    <name evidence="8" type="ORF">CR159_12805</name>
</gene>
<feature type="transmembrane region" description="Helical" evidence="6">
    <location>
        <begin position="222"/>
        <end position="241"/>
    </location>
</feature>
<sequence>MVIIFLCSIAVLVAVVSWFLQKSFVQVYARYRAAFKKEATLRMSEFFLFLDPAQLWFANVVVCALVLALFYIASGSIWISVAAGTLALVAPQYTIKRLKRRRLQHFDEQLPDLVQALAGALRAGSGVHSALRHIVAQAPAPLTQEFGLVLREQRMGVSFEQALAHLYQRVPTEGAGLVVSSLKIAAQSGGSLAETLERIAVTLRARLHLLGRVRALTSQGRMQAWVMACLPVALGLVLNQLDPESMKALWQTSMGWIVLAIIAGLELLGIFFIRRIVNIQV</sequence>
<dbReference type="PANTHER" id="PTHR35007">
    <property type="entry name" value="INTEGRAL MEMBRANE PROTEIN-RELATED"/>
    <property type="match status" value="1"/>
</dbReference>
<evidence type="ECO:0000256" key="1">
    <source>
        <dbReference type="ARBA" id="ARBA00004651"/>
    </source>
</evidence>
<feature type="transmembrane region" description="Helical" evidence="6">
    <location>
        <begin position="253"/>
        <end position="273"/>
    </location>
</feature>
<dbReference type="InterPro" id="IPR018076">
    <property type="entry name" value="T2SS_GspF_dom"/>
</dbReference>